<evidence type="ECO:0000313" key="2">
    <source>
        <dbReference type="Proteomes" id="UP000683399"/>
    </source>
</evidence>
<accession>A0A8F2IWG2</accession>
<organism evidence="1 2">
    <name type="scientific">Streptomyces phage TunaTartare</name>
    <dbReference type="NCBI Taxonomy" id="2848887"/>
    <lineage>
        <taxon>Viruses</taxon>
        <taxon>Duplodnaviria</taxon>
        <taxon>Heunggongvirae</taxon>
        <taxon>Uroviricota</taxon>
        <taxon>Caudoviricetes</taxon>
        <taxon>Stanwilliamsviridae</taxon>
        <taxon>Loccivirinae</taxon>
        <taxon>Faustvirus</taxon>
        <taxon>Faustvirus tunatartare</taxon>
    </lineage>
</organism>
<sequence length="54" mass="6614">MKILRRKWKFKEKNCPHAKDRIRNIYGDEIRYARYNRSTCMDCGKFFPKLNGES</sequence>
<dbReference type="Proteomes" id="UP000683399">
    <property type="component" value="Segment"/>
</dbReference>
<name>A0A8F2IWG2_9CAUD</name>
<reference evidence="1 2" key="1">
    <citation type="submission" date="2021-03" db="EMBL/GenBank/DDBJ databases">
        <authorList>
            <person name="Alqahtani R."/>
            <person name="Behailu E."/>
            <person name="Cappabianca D.W."/>
            <person name="Csanadi-Schwartz K.M."/>
            <person name="Dalal A.S."/>
            <person name="Fahim M.S."/>
            <person name="Franklin J.M."/>
            <person name="Gluckman M.H."/>
            <person name="Levine C.J."/>
            <person name="Martin N."/>
            <person name="Milza N."/>
            <person name="Najmabadi R."/>
            <person name="Newman A.M."/>
            <person name="Pajunar M."/>
            <person name="Qalawee I."/>
            <person name="Rizvi A."/>
            <person name="Samuel A."/>
            <person name="Smith A."/>
            <person name="Swann F.E."/>
            <person name="Sweeney P."/>
            <person name="Torres N.R."/>
            <person name="Ventrone L."/>
            <person name="Ventura L."/>
            <person name="Wroe M."/>
            <person name="Acquaye N.A."/>
            <person name="Agnes T.J."/>
            <person name="Ahmed A."/>
            <person name="Ahmed S."/>
            <person name="Amodu B.A."/>
            <person name="Arefeayne N.F."/>
            <person name="Asamoah-Frimpong E.A."/>
            <person name="Attaran A."/>
            <person name="Barragan J.M."/>
            <person name="Baumgarten L.N."/>
            <person name="Berhane B."/>
            <person name="Beyene A."/>
            <person name="Bhattarai B."/>
            <person name="Biondokin D.V."/>
            <person name="Boone B.K."/>
            <person name="Burney S.Z."/>
            <person name="Cayanan J.T."/>
            <person name="Cesta G."/>
            <person name="Chang J."/>
            <person name="Chavez J."/>
            <person name="Chorbajian C."/>
            <person name="Christian S."/>
            <person name="Corns J.R."/>
            <person name="Corns N.R."/>
            <person name="Cowan J.T."/>
            <person name="Coyne C."/>
            <person name="Dadzie B."/>
            <person name="Datu D.V."/>
            <person name="Deng B.C."/>
            <person name="Der L."/>
            <person name="Dickerson K."/>
            <person name="Dozier E."/>
            <person name="Egbunine A.O."/>
            <person name="Farooq M."/>
            <person name="Fonge A.E."/>
            <person name="Ghomsi-Nono M.P."/>
            <person name="Giampietro H."/>
            <person name="Gunnison R.P."/>
            <person name="Han S.H."/>
            <person name="Hennigan A.J."/>
            <person name="Hong A.N."/>
            <person name="Ijomor E.C."/>
            <person name="Jalali A."/>
            <person name="Jamil T.Z."/>
            <person name="Jenkins C.R."/>
            <person name="Joseph M.A."/>
            <person name="Jowanowitch O.J."/>
            <person name="Kang D."/>
            <person name="Khan A."/>
            <person name="Khan Z.K."/>
            <person name="Kiewe T."/>
            <person name="Kjerulf A.B."/>
            <person name="Kolosey V."/>
            <person name="Kurup M."/>
            <person name="Lee V.H."/>
            <person name="Llontop-Maldonado V."/>
            <person name="Long P."/>
            <person name="Lu N."/>
            <person name="Majekodunmi A."/>
            <person name="Malik H.W."/>
            <person name="Marcellino S.C."/>
            <person name="Martinez L.A."/>
            <person name="Meher F.N."/>
            <person name="Michelin M.A."/>
            <person name="Mitchell K.G."/>
            <person name="Mullens W.J."/>
            <person name="Nwakama C."/>
            <person name="Nwosu F.T."/>
            <person name="Oboh E.C."/>
            <person name="Odujinrin O."/>
            <person name="Ogunsan O."/>
            <person name="O'Neill K."/>
            <person name="Oxlaj J.A."/>
            <person name="Patel A.K."/>
            <person name="Patel B.R."/>
            <person name="Pham Q."/>
            <person name="Porter J."/>
            <person name="Portes J."/>
            <person name="Prokopenko A."/>
            <person name="Quraishi M."/>
            <person name="Qureshi M."/>
            <person name="Rivera A."/>
            <person name="Rubalsky V."/>
            <person name="Saikali Y."/>
            <person name="Saqaf K."/>
            <person name="Saroya S.R."/>
            <person name="Seas A."/>
            <person name="Shadrick R.E."/>
            <person name="Sharda N."/>
            <person name="Sigindere M.T."/>
            <person name="Simbi V.G."/>
            <person name="Thuzar C."/>
            <person name="Tran K."/>
            <person name="Tran V.D."/>
            <person name="Trang W."/>
            <person name="Vaishnav N."/>
            <person name="Vuong K."/>
            <person name="Walker C."/>
            <person name="Wallace S.A."/>
            <person name="Warfield J.C."/>
            <person name="Wikina T."/>
            <person name="Wobbeking F.T."/>
            <person name="Worrent L.D."/>
            <person name="Yan T."/>
            <person name="Zehra A."/>
            <person name="Avazpour P."/>
            <person name="Kim F.M."/>
            <person name="Mason K."/>
            <person name="Nguyen D.A."/>
            <person name="Pettit S.M."/>
            <person name="Zhou O.J."/>
            <person name="Brissett D.L."/>
            <person name="Gualtieri C."/>
            <person name="Hufford T.M."/>
            <person name="Ko J.M."/>
            <person name="Novak J.K."/>
            <person name="Smith Z.M."/>
            <person name="Mayer-Bacon C."/>
            <person name="Erill I."/>
            <person name="Caruso S.M."/>
            <person name="Garlena R.A."/>
            <person name="Russell D.A."/>
            <person name="Pope W.H."/>
            <person name="Jacobs-Sera D."/>
            <person name="Hatfull G.F."/>
        </authorList>
    </citation>
    <scope>NUCLEOTIDE SEQUENCE [LARGE SCALE GENOMIC DNA]</scope>
</reference>
<dbReference type="EMBL" id="MW822145">
    <property type="protein sequence ID" value="QWT30017.1"/>
    <property type="molecule type" value="Genomic_DNA"/>
</dbReference>
<evidence type="ECO:0000313" key="1">
    <source>
        <dbReference type="EMBL" id="QWT30017.1"/>
    </source>
</evidence>
<proteinExistence type="predicted"/>
<dbReference type="RefSeq" id="YP_010651974.1">
    <property type="nucleotide sequence ID" value="NC_070784.1"/>
</dbReference>
<dbReference type="GeneID" id="77927713"/>
<protein>
    <submittedName>
        <fullName evidence="1">Uncharacterized protein</fullName>
    </submittedName>
</protein>
<dbReference type="KEGG" id="vg:77927713"/>
<keyword evidence="2" id="KW-1185">Reference proteome</keyword>
<gene>
    <name evidence="1" type="primary">145</name>
    <name evidence="1" type="ORF">SEA_TUNATARTARE_145</name>
</gene>